<evidence type="ECO:0000313" key="2">
    <source>
        <dbReference type="Proteomes" id="UP001190700"/>
    </source>
</evidence>
<protein>
    <submittedName>
        <fullName evidence="1">Uncharacterized protein</fullName>
    </submittedName>
</protein>
<dbReference type="AlphaFoldDB" id="A0AAE0KYE6"/>
<dbReference type="EMBL" id="LGRX02014067">
    <property type="protein sequence ID" value="KAK3265217.1"/>
    <property type="molecule type" value="Genomic_DNA"/>
</dbReference>
<proteinExistence type="predicted"/>
<evidence type="ECO:0000313" key="1">
    <source>
        <dbReference type="EMBL" id="KAK3265217.1"/>
    </source>
</evidence>
<comment type="caution">
    <text evidence="1">The sequence shown here is derived from an EMBL/GenBank/DDBJ whole genome shotgun (WGS) entry which is preliminary data.</text>
</comment>
<accession>A0AAE0KYE6</accession>
<reference evidence="1 2" key="1">
    <citation type="journal article" date="2015" name="Genome Biol. Evol.">
        <title>Comparative Genomics of a Bacterivorous Green Alga Reveals Evolutionary Causalities and Consequences of Phago-Mixotrophic Mode of Nutrition.</title>
        <authorList>
            <person name="Burns J.A."/>
            <person name="Paasch A."/>
            <person name="Narechania A."/>
            <person name="Kim E."/>
        </authorList>
    </citation>
    <scope>NUCLEOTIDE SEQUENCE [LARGE SCALE GENOMIC DNA]</scope>
    <source>
        <strain evidence="1 2">PLY_AMNH</strain>
    </source>
</reference>
<dbReference type="Proteomes" id="UP001190700">
    <property type="component" value="Unassembled WGS sequence"/>
</dbReference>
<organism evidence="1 2">
    <name type="scientific">Cymbomonas tetramitiformis</name>
    <dbReference type="NCBI Taxonomy" id="36881"/>
    <lineage>
        <taxon>Eukaryota</taxon>
        <taxon>Viridiplantae</taxon>
        <taxon>Chlorophyta</taxon>
        <taxon>Pyramimonadophyceae</taxon>
        <taxon>Pyramimonadales</taxon>
        <taxon>Pyramimonadaceae</taxon>
        <taxon>Cymbomonas</taxon>
    </lineage>
</organism>
<sequence>MSRWYLVVYRPENNASGFRCSLNSHALRRGCLGVMWRHAMLDHFASASVLFHERFPNRADIVPLSKPPSVPP</sequence>
<keyword evidence="2" id="KW-1185">Reference proteome</keyword>
<gene>
    <name evidence="1" type="ORF">CYMTET_26086</name>
</gene>
<name>A0AAE0KYE6_9CHLO</name>